<feature type="transmembrane region" description="Helical" evidence="14">
    <location>
        <begin position="254"/>
        <end position="279"/>
    </location>
</feature>
<dbReference type="PRINTS" id="PR00120">
    <property type="entry name" value="HATPASE"/>
</dbReference>
<keyword evidence="14" id="KW-0067">ATP-binding</keyword>
<dbReference type="PRINTS" id="PR00119">
    <property type="entry name" value="CATATPASE"/>
</dbReference>
<evidence type="ECO:0000256" key="5">
    <source>
        <dbReference type="ARBA" id="ARBA00022553"/>
    </source>
</evidence>
<comment type="catalytic activity">
    <reaction evidence="13">
        <text>Cd(2+)(in) + ATP + H2O = Cd(2+)(out) + ADP + phosphate + H(+)</text>
        <dbReference type="Rhea" id="RHEA:12132"/>
        <dbReference type="ChEBI" id="CHEBI:15377"/>
        <dbReference type="ChEBI" id="CHEBI:15378"/>
        <dbReference type="ChEBI" id="CHEBI:30616"/>
        <dbReference type="ChEBI" id="CHEBI:43474"/>
        <dbReference type="ChEBI" id="CHEBI:48775"/>
        <dbReference type="ChEBI" id="CHEBI:456216"/>
        <dbReference type="EC" id="7.2.2.21"/>
    </reaction>
</comment>
<dbReference type="EC" id="7.2.2.21" evidence="12"/>
<feature type="transmembrane region" description="Helical" evidence="14">
    <location>
        <begin position="229"/>
        <end position="248"/>
    </location>
</feature>
<evidence type="ECO:0000256" key="10">
    <source>
        <dbReference type="ARBA" id="ARBA00023065"/>
    </source>
</evidence>
<feature type="transmembrane region" description="Helical" evidence="14">
    <location>
        <begin position="566"/>
        <end position="586"/>
    </location>
</feature>
<dbReference type="InterPro" id="IPR059000">
    <property type="entry name" value="ATPase_P-type_domA"/>
</dbReference>
<keyword evidence="11 14" id="KW-0472">Membrane</keyword>
<evidence type="ECO:0000256" key="2">
    <source>
        <dbReference type="ARBA" id="ARBA00006024"/>
    </source>
</evidence>
<dbReference type="RefSeq" id="WP_213655621.1">
    <property type="nucleotide sequence ID" value="NZ_BOSL01000010.1"/>
</dbReference>
<dbReference type="InterPro" id="IPR023299">
    <property type="entry name" value="ATPase_P-typ_cyto_dom_N"/>
</dbReference>
<accession>A0ABQ4MFW7</accession>
<comment type="similarity">
    <text evidence="2 14">Belongs to the cation transport ATPase (P-type) (TC 3.A.3) family. Type IB subfamily.</text>
</comment>
<evidence type="ECO:0000256" key="11">
    <source>
        <dbReference type="ARBA" id="ARBA00023136"/>
    </source>
</evidence>
<reference evidence="16 17" key="1">
    <citation type="submission" date="2021-03" db="EMBL/GenBank/DDBJ databases">
        <title>Antimicrobial resistance genes in bacteria isolated from Japanese honey, and their potential for conferring macrolide and lincosamide resistance in the American foulbrood pathogen Paenibacillus larvae.</title>
        <authorList>
            <person name="Okamoto M."/>
            <person name="Kumagai M."/>
            <person name="Kanamori H."/>
            <person name="Takamatsu D."/>
        </authorList>
    </citation>
    <scope>NUCLEOTIDE SEQUENCE [LARGE SCALE GENOMIC DNA]</scope>
    <source>
        <strain evidence="16 17">J42TS3</strain>
    </source>
</reference>
<dbReference type="Pfam" id="PF00702">
    <property type="entry name" value="Hydrolase"/>
    <property type="match status" value="1"/>
</dbReference>
<evidence type="ECO:0000259" key="15">
    <source>
        <dbReference type="Pfam" id="PF00122"/>
    </source>
</evidence>
<evidence type="ECO:0000256" key="12">
    <source>
        <dbReference type="ARBA" id="ARBA00039103"/>
    </source>
</evidence>
<evidence type="ECO:0000256" key="3">
    <source>
        <dbReference type="ARBA" id="ARBA00022448"/>
    </source>
</evidence>
<dbReference type="Gene3D" id="3.40.1110.10">
    <property type="entry name" value="Calcium-transporting ATPase, cytoplasmic domain N"/>
    <property type="match status" value="1"/>
</dbReference>
<evidence type="ECO:0000313" key="17">
    <source>
        <dbReference type="Proteomes" id="UP000679992"/>
    </source>
</evidence>
<comment type="subcellular location">
    <subcellularLocation>
        <location evidence="14">Cell membrane</location>
    </subcellularLocation>
    <subcellularLocation>
        <location evidence="1">Membrane</location>
        <topology evidence="1">Multi-pass membrane protein</topology>
    </subcellularLocation>
</comment>
<feature type="transmembrane region" description="Helical" evidence="14">
    <location>
        <begin position="35"/>
        <end position="52"/>
    </location>
</feature>
<keyword evidence="5" id="KW-0597">Phosphoprotein</keyword>
<dbReference type="Proteomes" id="UP000679992">
    <property type="component" value="Unassembled WGS sequence"/>
</dbReference>
<dbReference type="NCBIfam" id="TIGR01494">
    <property type="entry name" value="ATPase_P-type"/>
    <property type="match status" value="1"/>
</dbReference>
<dbReference type="InterPro" id="IPR023298">
    <property type="entry name" value="ATPase_P-typ_TM_dom_sf"/>
</dbReference>
<evidence type="ECO:0000256" key="1">
    <source>
        <dbReference type="ARBA" id="ARBA00004141"/>
    </source>
</evidence>
<keyword evidence="4" id="KW-0104">Cadmium</keyword>
<dbReference type="SFLD" id="SFLDG00002">
    <property type="entry name" value="C1.7:_P-type_atpase_like"/>
    <property type="match status" value="1"/>
</dbReference>
<keyword evidence="6 14" id="KW-0812">Transmembrane</keyword>
<dbReference type="InterPro" id="IPR001757">
    <property type="entry name" value="P_typ_ATPase"/>
</dbReference>
<evidence type="ECO:0000256" key="13">
    <source>
        <dbReference type="ARBA" id="ARBA00049338"/>
    </source>
</evidence>
<dbReference type="PANTHER" id="PTHR48085:SF5">
    <property type="entry name" value="CADMIUM_ZINC-TRANSPORTING ATPASE HMA4-RELATED"/>
    <property type="match status" value="1"/>
</dbReference>
<dbReference type="InterPro" id="IPR008250">
    <property type="entry name" value="ATPase_P-typ_transduc_dom_A_sf"/>
</dbReference>
<name>A0ABQ4MFW7_9BACL</name>
<dbReference type="NCBIfam" id="TIGR01525">
    <property type="entry name" value="ATPase-IB_hvy"/>
    <property type="match status" value="1"/>
</dbReference>
<evidence type="ECO:0000256" key="7">
    <source>
        <dbReference type="ARBA" id="ARBA00022723"/>
    </source>
</evidence>
<feature type="transmembrane region" description="Helical" evidence="14">
    <location>
        <begin position="592"/>
        <end position="609"/>
    </location>
</feature>
<dbReference type="InterPro" id="IPR023214">
    <property type="entry name" value="HAD_sf"/>
</dbReference>
<keyword evidence="17" id="KW-1185">Reference proteome</keyword>
<dbReference type="Pfam" id="PF00122">
    <property type="entry name" value="E1-E2_ATPase"/>
    <property type="match status" value="1"/>
</dbReference>
<dbReference type="SUPFAM" id="SSF56784">
    <property type="entry name" value="HAD-like"/>
    <property type="match status" value="1"/>
</dbReference>
<proteinExistence type="inferred from homology"/>
<evidence type="ECO:0000256" key="9">
    <source>
        <dbReference type="ARBA" id="ARBA00022989"/>
    </source>
</evidence>
<feature type="domain" description="P-type ATPase A" evidence="15">
    <location>
        <begin position="113"/>
        <end position="213"/>
    </location>
</feature>
<organism evidence="16 17">
    <name type="scientific">Paenibacillus vini</name>
    <dbReference type="NCBI Taxonomy" id="1476024"/>
    <lineage>
        <taxon>Bacteria</taxon>
        <taxon>Bacillati</taxon>
        <taxon>Bacillota</taxon>
        <taxon>Bacilli</taxon>
        <taxon>Bacillales</taxon>
        <taxon>Paenibacillaceae</taxon>
        <taxon>Paenibacillus</taxon>
    </lineage>
</organism>
<dbReference type="InterPro" id="IPR051014">
    <property type="entry name" value="Cation_Transport_ATPase_IB"/>
</dbReference>
<dbReference type="InterPro" id="IPR027256">
    <property type="entry name" value="P-typ_ATPase_IB"/>
</dbReference>
<gene>
    <name evidence="16" type="primary">cadA_1</name>
    <name evidence="16" type="ORF">J42TS3_33450</name>
</gene>
<keyword evidence="10" id="KW-0406">Ion transport</keyword>
<dbReference type="PROSITE" id="PS00154">
    <property type="entry name" value="ATPASE_E1_E2"/>
    <property type="match status" value="1"/>
</dbReference>
<keyword evidence="14" id="KW-0547">Nucleotide-binding</keyword>
<dbReference type="InterPro" id="IPR036412">
    <property type="entry name" value="HAD-like_sf"/>
</dbReference>
<keyword evidence="7 14" id="KW-0479">Metal-binding</keyword>
<dbReference type="SFLD" id="SFLDF00027">
    <property type="entry name" value="p-type_atpase"/>
    <property type="match status" value="1"/>
</dbReference>
<evidence type="ECO:0000313" key="16">
    <source>
        <dbReference type="EMBL" id="GIP54310.1"/>
    </source>
</evidence>
<dbReference type="Gene3D" id="3.40.50.1000">
    <property type="entry name" value="HAD superfamily/HAD-like"/>
    <property type="match status" value="1"/>
</dbReference>
<dbReference type="Gene3D" id="2.70.150.10">
    <property type="entry name" value="Calcium-transporting ATPase, cytoplasmic transduction domain A"/>
    <property type="match status" value="1"/>
</dbReference>
<dbReference type="InterPro" id="IPR018303">
    <property type="entry name" value="ATPase_P-typ_P_site"/>
</dbReference>
<comment type="caution">
    <text evidence="16">The sequence shown here is derived from an EMBL/GenBank/DDBJ whole genome shotgun (WGS) entry which is preliminary data.</text>
</comment>
<keyword evidence="14" id="KW-1003">Cell membrane</keyword>
<keyword evidence="8" id="KW-1278">Translocase</keyword>
<dbReference type="SUPFAM" id="SSF81665">
    <property type="entry name" value="Calcium ATPase, transmembrane domain M"/>
    <property type="match status" value="1"/>
</dbReference>
<evidence type="ECO:0000256" key="6">
    <source>
        <dbReference type="ARBA" id="ARBA00022692"/>
    </source>
</evidence>
<dbReference type="EMBL" id="BOSL01000010">
    <property type="protein sequence ID" value="GIP54310.1"/>
    <property type="molecule type" value="Genomic_DNA"/>
</dbReference>
<sequence length="629" mass="67043">MNARQTSFLTLISGLLLLSAALLHGAGWPKGQQISLLIATAVAGAPIAFKAYRAILGKAFSIELLVTMAVIGALYLGEYVESAAVTFLFLFGAFLESRTLEKTRSSLKALIDMSPLEAIVLRNEVETRVPVGELAEGDHVVIRSGERVAVDGTVMKGRAAVNESPLTGEAVPVNKTIGDSVFSGTMIDNGYVEVLAKKVGEDTVFARMIELVEEAQESKSKTQKFLDRFARIYTPSAVLLSILVFLVTGKLDMAITFLVIACPGALVIGAPVSIVSGIGNGARHGVLIKGGEVMENLSRVDTVVFDKTGTLTRGRPTLREISSFNMDSNELLRLAAEAETVSEHHLGLTIVKEAARRNLPLSGKPDQAEVIKGSGIRVVTGGISVAVGNRNLMESEGIAVSTSAEEDASRLEKLGNTVVFVAVDGKLEGLLAIADEIRPEAGQAIRKLREAGVNRFIMLTGDNRHTAELVGRKLGMDEVHAGMLPDGKADFISKLKEQGYRVAMAGDGINDAPAIATADIGLAMGEGGTDIAMETADVVLMADRLDQFAHAYSLAKTTVRNMKQNTFFAVGTVALLLFGVLTGQVFLASGMFIHELSVLLVILNAVRLGRFNSKSLNKIGLMKRIQARE</sequence>
<dbReference type="SFLD" id="SFLDS00003">
    <property type="entry name" value="Haloacid_Dehalogenase"/>
    <property type="match status" value="1"/>
</dbReference>
<evidence type="ECO:0000256" key="14">
    <source>
        <dbReference type="RuleBase" id="RU362081"/>
    </source>
</evidence>
<evidence type="ECO:0000256" key="8">
    <source>
        <dbReference type="ARBA" id="ARBA00022967"/>
    </source>
</evidence>
<dbReference type="CDD" id="cd02079">
    <property type="entry name" value="P-type_ATPase_HM"/>
    <property type="match status" value="1"/>
</dbReference>
<evidence type="ECO:0000256" key="4">
    <source>
        <dbReference type="ARBA" id="ARBA00022539"/>
    </source>
</evidence>
<dbReference type="InterPro" id="IPR044492">
    <property type="entry name" value="P_typ_ATPase_HD_dom"/>
</dbReference>
<keyword evidence="9 14" id="KW-1133">Transmembrane helix</keyword>
<dbReference type="PANTHER" id="PTHR48085">
    <property type="entry name" value="CADMIUM/ZINC-TRANSPORTING ATPASE HMA2-RELATED"/>
    <property type="match status" value="1"/>
</dbReference>
<dbReference type="SUPFAM" id="SSF81653">
    <property type="entry name" value="Calcium ATPase, transduction domain A"/>
    <property type="match status" value="1"/>
</dbReference>
<keyword evidence="3" id="KW-0813">Transport</keyword>
<protein>
    <recommendedName>
        <fullName evidence="12">Cd(2+)-exporting ATPase</fullName>
        <ecNumber evidence="12">7.2.2.21</ecNumber>
    </recommendedName>
</protein>